<keyword evidence="10" id="KW-1185">Reference proteome</keyword>
<evidence type="ECO:0000256" key="2">
    <source>
        <dbReference type="ARBA" id="ARBA00022475"/>
    </source>
</evidence>
<keyword evidence="7" id="KW-0325">Glycoprotein</keyword>
<dbReference type="AlphaFoldDB" id="B4H5B3"/>
<keyword evidence="4 8" id="KW-1133">Transmembrane helix</keyword>
<evidence type="ECO:0000256" key="6">
    <source>
        <dbReference type="ARBA" id="ARBA00023170"/>
    </source>
</evidence>
<organism evidence="10">
    <name type="scientific">Drosophila persimilis</name>
    <name type="common">Fruit fly</name>
    <dbReference type="NCBI Taxonomy" id="7234"/>
    <lineage>
        <taxon>Eukaryota</taxon>
        <taxon>Metazoa</taxon>
        <taxon>Ecdysozoa</taxon>
        <taxon>Arthropoda</taxon>
        <taxon>Hexapoda</taxon>
        <taxon>Insecta</taxon>
        <taxon>Pterygota</taxon>
        <taxon>Neoptera</taxon>
        <taxon>Endopterygota</taxon>
        <taxon>Diptera</taxon>
        <taxon>Brachycera</taxon>
        <taxon>Muscomorpha</taxon>
        <taxon>Ephydroidea</taxon>
        <taxon>Drosophilidae</taxon>
        <taxon>Drosophila</taxon>
        <taxon>Sophophora</taxon>
    </lineage>
</organism>
<comment type="subcellular location">
    <subcellularLocation>
        <location evidence="1">Cell membrane</location>
        <topology evidence="1">Multi-pass membrane protein</topology>
    </subcellularLocation>
</comment>
<accession>B4H5B3</accession>
<evidence type="ECO:0000256" key="3">
    <source>
        <dbReference type="ARBA" id="ARBA00022692"/>
    </source>
</evidence>
<dbReference type="HOGENOM" id="CLU_466364_0_0_1"/>
<evidence type="ECO:0000256" key="7">
    <source>
        <dbReference type="ARBA" id="ARBA00023180"/>
    </source>
</evidence>
<keyword evidence="6" id="KW-0675">Receptor</keyword>
<dbReference type="OrthoDB" id="7969653at2759"/>
<evidence type="ECO:0000256" key="1">
    <source>
        <dbReference type="ARBA" id="ARBA00004651"/>
    </source>
</evidence>
<keyword evidence="3 8" id="KW-0812">Transmembrane</keyword>
<evidence type="ECO:0000313" key="9">
    <source>
        <dbReference type="EMBL" id="EDW32949.1"/>
    </source>
</evidence>
<dbReference type="EMBL" id="CH479210">
    <property type="protein sequence ID" value="EDW32949.1"/>
    <property type="molecule type" value="Genomic_DNA"/>
</dbReference>
<dbReference type="PANTHER" id="PTHR42643:SF41">
    <property type="entry name" value="IONOTROPIC RECEPTOR 20A-RELATED"/>
    <property type="match status" value="1"/>
</dbReference>
<dbReference type="OMA" id="VMPAMSL"/>
<feature type="transmembrane region" description="Helical" evidence="8">
    <location>
        <begin position="344"/>
        <end position="365"/>
    </location>
</feature>
<protein>
    <submittedName>
        <fullName evidence="9">GL10252</fullName>
    </submittedName>
</protein>
<dbReference type="SUPFAM" id="SSF53850">
    <property type="entry name" value="Periplasmic binding protein-like II"/>
    <property type="match status" value="1"/>
</dbReference>
<evidence type="ECO:0000256" key="5">
    <source>
        <dbReference type="ARBA" id="ARBA00023136"/>
    </source>
</evidence>
<gene>
    <name evidence="9" type="primary">Dper\GL10252</name>
    <name evidence="9" type="ORF">Dper_GL10252</name>
</gene>
<dbReference type="InterPro" id="IPR052192">
    <property type="entry name" value="Insect_Ionotropic_Sensory_Rcpt"/>
</dbReference>
<evidence type="ECO:0000313" key="10">
    <source>
        <dbReference type="Proteomes" id="UP000008744"/>
    </source>
</evidence>
<dbReference type="Gene3D" id="1.10.287.70">
    <property type="match status" value="1"/>
</dbReference>
<feature type="transmembrane region" description="Helical" evidence="8">
    <location>
        <begin position="588"/>
        <end position="613"/>
    </location>
</feature>
<evidence type="ECO:0000256" key="4">
    <source>
        <dbReference type="ARBA" id="ARBA00022989"/>
    </source>
</evidence>
<dbReference type="PhylomeDB" id="B4H5B3"/>
<name>B4H5B3_DROPE</name>
<evidence type="ECO:0000256" key="8">
    <source>
        <dbReference type="SAM" id="Phobius"/>
    </source>
</evidence>
<keyword evidence="2" id="KW-1003">Cell membrane</keyword>
<dbReference type="eggNOG" id="ENOG502SXUQ">
    <property type="taxonomic scope" value="Eukaryota"/>
</dbReference>
<feature type="transmembrane region" description="Helical" evidence="8">
    <location>
        <begin position="401"/>
        <end position="421"/>
    </location>
</feature>
<keyword evidence="5 8" id="KW-0472">Membrane</keyword>
<proteinExistence type="predicted"/>
<dbReference type="PANTHER" id="PTHR42643">
    <property type="entry name" value="IONOTROPIC RECEPTOR 20A-RELATED"/>
    <property type="match status" value="1"/>
</dbReference>
<sequence length="622" mass="71812">MLQVRGSTGGRIQSTMIIISHTRGSNHAMPRIGAPENKQPLDRWLMIPHRSCPTLLLFLITQGDVIASVGLSHIIGKLNDHLRISTNILYCNEHQKLINYESECLRTAGITRMIYTSAAAVNSSRLQRHIGDGSQLFVVISTEPPYDLLRTLDLRFQNADFLIVIDRRIDREMWLAYVQHAFELGYVRLLLHTTPNGGVYGKTLFPKVRIDPTTVEQYLQHRASMRDLHGYPVRVAAYKNVPRSFMYVNSWGRMVYAGFYMRFVRAFLDSRNATFIPVHTPSDSPGNCTLSLRNETVDLCADSLAANPEMFSLTYGFRIAYANVMVAHAKKLLSYRYLEAPFQISVWLCLVTYVILIVGFLSCIHWQQHRRWDFSKYLLEVFSSLLFAGFSLRSIRGRERYILFGVIFMTGFVYSTMYLGLLKSMLISEVFEPQINTFEQLVASNTTLLVDPYDRILFAKYNMPEVLWSVVQTVTFETLLYHRNRFDQNYAYVLFTDRMALYETAQLFLRHPRLRRIPVNFAFLFTGIPMRKRWFLKEHLSTAWYHAFESGLTRKLSEDANNEAMSVGHLHYLITEHLEAKPLDLDYFVMPAIALALGSGLAIISFVIELTAWRMCRSRPQV</sequence>
<dbReference type="Proteomes" id="UP000008744">
    <property type="component" value="Unassembled WGS sequence"/>
</dbReference>
<dbReference type="GO" id="GO:0005886">
    <property type="term" value="C:plasma membrane"/>
    <property type="evidence" value="ECO:0007669"/>
    <property type="project" value="UniProtKB-SubCell"/>
</dbReference>
<reference evidence="9 10" key="1">
    <citation type="journal article" date="2007" name="Nature">
        <title>Evolution of genes and genomes on the Drosophila phylogeny.</title>
        <authorList>
            <consortium name="Drosophila 12 Genomes Consortium"/>
            <person name="Clark A.G."/>
            <person name="Eisen M.B."/>
            <person name="Smith D.R."/>
            <person name="Bergman C.M."/>
            <person name="Oliver B."/>
            <person name="Markow T.A."/>
            <person name="Kaufman T.C."/>
            <person name="Kellis M."/>
            <person name="Gelbart W."/>
            <person name="Iyer V.N."/>
            <person name="Pollard D.A."/>
            <person name="Sackton T.B."/>
            <person name="Larracuente A.M."/>
            <person name="Singh N.D."/>
            <person name="Abad J.P."/>
            <person name="Abt D.N."/>
            <person name="Adryan B."/>
            <person name="Aguade M."/>
            <person name="Akashi H."/>
            <person name="Anderson W.W."/>
            <person name="Aquadro C.F."/>
            <person name="Ardell D.H."/>
            <person name="Arguello R."/>
            <person name="Artieri C.G."/>
            <person name="Barbash D.A."/>
            <person name="Barker D."/>
            <person name="Barsanti P."/>
            <person name="Batterham P."/>
            <person name="Batzoglou S."/>
            <person name="Begun D."/>
            <person name="Bhutkar A."/>
            <person name="Blanco E."/>
            <person name="Bosak S.A."/>
            <person name="Bradley R.K."/>
            <person name="Brand A.D."/>
            <person name="Brent M.R."/>
            <person name="Brooks A.N."/>
            <person name="Brown R.H."/>
            <person name="Butlin R.K."/>
            <person name="Caggese C."/>
            <person name="Calvi B.R."/>
            <person name="Bernardo de Carvalho A."/>
            <person name="Caspi A."/>
            <person name="Castrezana S."/>
            <person name="Celniker S.E."/>
            <person name="Chang J.L."/>
            <person name="Chapple C."/>
            <person name="Chatterji S."/>
            <person name="Chinwalla A."/>
            <person name="Civetta A."/>
            <person name="Clifton S.W."/>
            <person name="Comeron J.M."/>
            <person name="Costello J.C."/>
            <person name="Coyne J.A."/>
            <person name="Daub J."/>
            <person name="David R.G."/>
            <person name="Delcher A.L."/>
            <person name="Delehaunty K."/>
            <person name="Do C.B."/>
            <person name="Ebling H."/>
            <person name="Edwards K."/>
            <person name="Eickbush T."/>
            <person name="Evans J.D."/>
            <person name="Filipski A."/>
            <person name="Findeiss S."/>
            <person name="Freyhult E."/>
            <person name="Fulton L."/>
            <person name="Fulton R."/>
            <person name="Garcia A.C."/>
            <person name="Gardiner A."/>
            <person name="Garfield D.A."/>
            <person name="Garvin B.E."/>
            <person name="Gibson G."/>
            <person name="Gilbert D."/>
            <person name="Gnerre S."/>
            <person name="Godfrey J."/>
            <person name="Good R."/>
            <person name="Gotea V."/>
            <person name="Gravely B."/>
            <person name="Greenberg A.J."/>
            <person name="Griffiths-Jones S."/>
            <person name="Gross S."/>
            <person name="Guigo R."/>
            <person name="Gustafson E.A."/>
            <person name="Haerty W."/>
            <person name="Hahn M.W."/>
            <person name="Halligan D.L."/>
            <person name="Halpern A.L."/>
            <person name="Halter G.M."/>
            <person name="Han M.V."/>
            <person name="Heger A."/>
            <person name="Hillier L."/>
            <person name="Hinrichs A.S."/>
            <person name="Holmes I."/>
            <person name="Hoskins R.A."/>
            <person name="Hubisz M.J."/>
            <person name="Hultmark D."/>
            <person name="Huntley M.A."/>
            <person name="Jaffe D.B."/>
            <person name="Jagadeeshan S."/>
            <person name="Jeck W.R."/>
            <person name="Johnson J."/>
            <person name="Jones C.D."/>
            <person name="Jordan W.C."/>
            <person name="Karpen G.H."/>
            <person name="Kataoka E."/>
            <person name="Keightley P.D."/>
            <person name="Kheradpour P."/>
            <person name="Kirkness E.F."/>
            <person name="Koerich L.B."/>
            <person name="Kristiansen K."/>
            <person name="Kudrna D."/>
            <person name="Kulathinal R.J."/>
            <person name="Kumar S."/>
            <person name="Kwok R."/>
            <person name="Lander E."/>
            <person name="Langley C.H."/>
            <person name="Lapoint R."/>
            <person name="Lazzaro B.P."/>
            <person name="Lee S.J."/>
            <person name="Levesque L."/>
            <person name="Li R."/>
            <person name="Lin C.F."/>
            <person name="Lin M.F."/>
            <person name="Lindblad-Toh K."/>
            <person name="Llopart A."/>
            <person name="Long M."/>
            <person name="Low L."/>
            <person name="Lozovsky E."/>
            <person name="Lu J."/>
            <person name="Luo M."/>
            <person name="Machado C.A."/>
            <person name="Makalowski W."/>
            <person name="Marzo M."/>
            <person name="Matsuda M."/>
            <person name="Matzkin L."/>
            <person name="McAllister B."/>
            <person name="McBride C.S."/>
            <person name="McKernan B."/>
            <person name="McKernan K."/>
            <person name="Mendez-Lago M."/>
            <person name="Minx P."/>
            <person name="Mollenhauer M.U."/>
            <person name="Montooth K."/>
            <person name="Mount S.M."/>
            <person name="Mu X."/>
            <person name="Myers E."/>
            <person name="Negre B."/>
            <person name="Newfeld S."/>
            <person name="Nielsen R."/>
            <person name="Noor M.A."/>
            <person name="O'Grady P."/>
            <person name="Pachter L."/>
            <person name="Papaceit M."/>
            <person name="Parisi M.J."/>
            <person name="Parisi M."/>
            <person name="Parts L."/>
            <person name="Pedersen J.S."/>
            <person name="Pesole G."/>
            <person name="Phillippy A.M."/>
            <person name="Ponting C.P."/>
            <person name="Pop M."/>
            <person name="Porcelli D."/>
            <person name="Powell J.R."/>
            <person name="Prohaska S."/>
            <person name="Pruitt K."/>
            <person name="Puig M."/>
            <person name="Quesneville H."/>
            <person name="Ram K.R."/>
            <person name="Rand D."/>
            <person name="Rasmussen M.D."/>
            <person name="Reed L.K."/>
            <person name="Reenan R."/>
            <person name="Reily A."/>
            <person name="Remington K.A."/>
            <person name="Rieger T.T."/>
            <person name="Ritchie M.G."/>
            <person name="Robin C."/>
            <person name="Rogers Y.H."/>
            <person name="Rohde C."/>
            <person name="Rozas J."/>
            <person name="Rubenfield M.J."/>
            <person name="Ruiz A."/>
            <person name="Russo S."/>
            <person name="Salzberg S.L."/>
            <person name="Sanchez-Gracia A."/>
            <person name="Saranga D.J."/>
            <person name="Sato H."/>
            <person name="Schaeffer S.W."/>
            <person name="Schatz M.C."/>
            <person name="Schlenke T."/>
            <person name="Schwartz R."/>
            <person name="Segarra C."/>
            <person name="Singh R.S."/>
            <person name="Sirot L."/>
            <person name="Sirota M."/>
            <person name="Sisneros N.B."/>
            <person name="Smith C.D."/>
            <person name="Smith T.F."/>
            <person name="Spieth J."/>
            <person name="Stage D.E."/>
            <person name="Stark A."/>
            <person name="Stephan W."/>
            <person name="Strausberg R.L."/>
            <person name="Strempel S."/>
            <person name="Sturgill D."/>
            <person name="Sutton G."/>
            <person name="Sutton G.G."/>
            <person name="Tao W."/>
            <person name="Teichmann S."/>
            <person name="Tobari Y.N."/>
            <person name="Tomimura Y."/>
            <person name="Tsolas J.M."/>
            <person name="Valente V.L."/>
            <person name="Venter E."/>
            <person name="Venter J.C."/>
            <person name="Vicario S."/>
            <person name="Vieira F.G."/>
            <person name="Vilella A.J."/>
            <person name="Villasante A."/>
            <person name="Walenz B."/>
            <person name="Wang J."/>
            <person name="Wasserman M."/>
            <person name="Watts T."/>
            <person name="Wilson D."/>
            <person name="Wilson R.K."/>
            <person name="Wing R.A."/>
            <person name="Wolfner M.F."/>
            <person name="Wong A."/>
            <person name="Wong G.K."/>
            <person name="Wu C.I."/>
            <person name="Wu G."/>
            <person name="Yamamoto D."/>
            <person name="Yang H.P."/>
            <person name="Yang S.P."/>
            <person name="Yorke J.A."/>
            <person name="Yoshida K."/>
            <person name="Zdobnov E."/>
            <person name="Zhang P."/>
            <person name="Zhang Y."/>
            <person name="Zimin A.V."/>
            <person name="Baldwin J."/>
            <person name="Abdouelleil A."/>
            <person name="Abdulkadir J."/>
            <person name="Abebe A."/>
            <person name="Abera B."/>
            <person name="Abreu J."/>
            <person name="Acer S.C."/>
            <person name="Aftuck L."/>
            <person name="Alexander A."/>
            <person name="An P."/>
            <person name="Anderson E."/>
            <person name="Anderson S."/>
            <person name="Arachi H."/>
            <person name="Azer M."/>
            <person name="Bachantsang P."/>
            <person name="Barry A."/>
            <person name="Bayul T."/>
            <person name="Berlin A."/>
            <person name="Bessette D."/>
            <person name="Bloom T."/>
            <person name="Blye J."/>
            <person name="Boguslavskiy L."/>
            <person name="Bonnet C."/>
            <person name="Boukhgalter B."/>
            <person name="Bourzgui I."/>
            <person name="Brown A."/>
            <person name="Cahill P."/>
            <person name="Channer S."/>
            <person name="Cheshatsang Y."/>
            <person name="Chuda L."/>
            <person name="Citroen M."/>
            <person name="Collymore A."/>
            <person name="Cooke P."/>
            <person name="Costello M."/>
            <person name="D'Aco K."/>
            <person name="Daza R."/>
            <person name="De Haan G."/>
            <person name="DeGray S."/>
            <person name="DeMaso C."/>
            <person name="Dhargay N."/>
            <person name="Dooley K."/>
            <person name="Dooley E."/>
            <person name="Doricent M."/>
            <person name="Dorje P."/>
            <person name="Dorjee K."/>
            <person name="Dupes A."/>
            <person name="Elong R."/>
            <person name="Falk J."/>
            <person name="Farina A."/>
            <person name="Faro S."/>
            <person name="Ferguson D."/>
            <person name="Fisher S."/>
            <person name="Foley C.D."/>
            <person name="Franke A."/>
            <person name="Friedrich D."/>
            <person name="Gadbois L."/>
            <person name="Gearin G."/>
            <person name="Gearin C.R."/>
            <person name="Giannoukos G."/>
            <person name="Goode T."/>
            <person name="Graham J."/>
            <person name="Grandbois E."/>
            <person name="Grewal S."/>
            <person name="Gyaltsen K."/>
            <person name="Hafez N."/>
            <person name="Hagos B."/>
            <person name="Hall J."/>
            <person name="Henson C."/>
            <person name="Hollinger A."/>
            <person name="Honan T."/>
            <person name="Huard M.D."/>
            <person name="Hughes L."/>
            <person name="Hurhula B."/>
            <person name="Husby M.E."/>
            <person name="Kamat A."/>
            <person name="Kanga B."/>
            <person name="Kashin S."/>
            <person name="Khazanovich D."/>
            <person name="Kisner P."/>
            <person name="Lance K."/>
            <person name="Lara M."/>
            <person name="Lee W."/>
            <person name="Lennon N."/>
            <person name="Letendre F."/>
            <person name="LeVine R."/>
            <person name="Lipovsky A."/>
            <person name="Liu X."/>
            <person name="Liu J."/>
            <person name="Liu S."/>
            <person name="Lokyitsang T."/>
            <person name="Lokyitsang Y."/>
            <person name="Lubonja R."/>
            <person name="Lui A."/>
            <person name="MacDonald P."/>
            <person name="Magnisalis V."/>
            <person name="Maru K."/>
            <person name="Matthews C."/>
            <person name="McCusker W."/>
            <person name="McDonough S."/>
            <person name="Mehta T."/>
            <person name="Meldrim J."/>
            <person name="Meneus L."/>
            <person name="Mihai O."/>
            <person name="Mihalev A."/>
            <person name="Mihova T."/>
            <person name="Mittelman R."/>
            <person name="Mlenga V."/>
            <person name="Montmayeur A."/>
            <person name="Mulrain L."/>
            <person name="Navidi A."/>
            <person name="Naylor J."/>
            <person name="Negash T."/>
            <person name="Nguyen T."/>
            <person name="Nguyen N."/>
            <person name="Nicol R."/>
            <person name="Norbu C."/>
            <person name="Norbu N."/>
            <person name="Novod N."/>
            <person name="O'Neill B."/>
            <person name="Osman S."/>
            <person name="Markiewicz E."/>
            <person name="Oyono O.L."/>
            <person name="Patti C."/>
            <person name="Phunkhang P."/>
            <person name="Pierre F."/>
            <person name="Priest M."/>
            <person name="Raghuraman S."/>
            <person name="Rege F."/>
            <person name="Reyes R."/>
            <person name="Rise C."/>
            <person name="Rogov P."/>
            <person name="Ross K."/>
            <person name="Ryan E."/>
            <person name="Settipalli S."/>
            <person name="Shea T."/>
            <person name="Sherpa N."/>
            <person name="Shi L."/>
            <person name="Shih D."/>
            <person name="Sparrow T."/>
            <person name="Spaulding J."/>
            <person name="Stalker J."/>
            <person name="Stange-Thomann N."/>
            <person name="Stavropoulos S."/>
            <person name="Stone C."/>
            <person name="Strader C."/>
            <person name="Tesfaye S."/>
            <person name="Thomson T."/>
            <person name="Thoulutsang Y."/>
            <person name="Thoulutsang D."/>
            <person name="Topham K."/>
            <person name="Topping I."/>
            <person name="Tsamla T."/>
            <person name="Vassiliev H."/>
            <person name="Vo A."/>
            <person name="Wangchuk T."/>
            <person name="Wangdi T."/>
            <person name="Weiand M."/>
            <person name="Wilkinson J."/>
            <person name="Wilson A."/>
            <person name="Yadav S."/>
            <person name="Young G."/>
            <person name="Yu Q."/>
            <person name="Zembek L."/>
            <person name="Zhong D."/>
            <person name="Zimmer A."/>
            <person name="Zwirko Z."/>
            <person name="Jaffe D.B."/>
            <person name="Alvarez P."/>
            <person name="Brockman W."/>
            <person name="Butler J."/>
            <person name="Chin C."/>
            <person name="Gnerre S."/>
            <person name="Grabherr M."/>
            <person name="Kleber M."/>
            <person name="Mauceli E."/>
            <person name="MacCallum I."/>
        </authorList>
    </citation>
    <scope>NUCLEOTIDE SEQUENCE [LARGE SCALE GENOMIC DNA]</scope>
    <source>
        <strain evidence="10">MSH-3 / Tucson 14011-0111.49</strain>
    </source>
</reference>